<evidence type="ECO:0000256" key="1">
    <source>
        <dbReference type="SAM" id="Phobius"/>
    </source>
</evidence>
<gene>
    <name evidence="2" type="ORF">BJX66DRAFT_309096</name>
</gene>
<dbReference type="EMBL" id="JBFTWV010000081">
    <property type="protein sequence ID" value="KAL2788317.1"/>
    <property type="molecule type" value="Genomic_DNA"/>
</dbReference>
<keyword evidence="1" id="KW-0812">Transmembrane</keyword>
<keyword evidence="1" id="KW-1133">Transmembrane helix</keyword>
<keyword evidence="1" id="KW-0472">Membrane</keyword>
<evidence type="ECO:0000313" key="3">
    <source>
        <dbReference type="Proteomes" id="UP001610563"/>
    </source>
</evidence>
<organism evidence="2 3">
    <name type="scientific">Aspergillus keveii</name>
    <dbReference type="NCBI Taxonomy" id="714993"/>
    <lineage>
        <taxon>Eukaryota</taxon>
        <taxon>Fungi</taxon>
        <taxon>Dikarya</taxon>
        <taxon>Ascomycota</taxon>
        <taxon>Pezizomycotina</taxon>
        <taxon>Eurotiomycetes</taxon>
        <taxon>Eurotiomycetidae</taxon>
        <taxon>Eurotiales</taxon>
        <taxon>Aspergillaceae</taxon>
        <taxon>Aspergillus</taxon>
        <taxon>Aspergillus subgen. Nidulantes</taxon>
    </lineage>
</organism>
<accession>A0ABR4FYG7</accession>
<name>A0ABR4FYG7_9EURO</name>
<feature type="transmembrane region" description="Helical" evidence="1">
    <location>
        <begin position="47"/>
        <end position="66"/>
    </location>
</feature>
<feature type="transmembrane region" description="Helical" evidence="1">
    <location>
        <begin position="72"/>
        <end position="92"/>
    </location>
</feature>
<proteinExistence type="predicted"/>
<evidence type="ECO:0000313" key="2">
    <source>
        <dbReference type="EMBL" id="KAL2788317.1"/>
    </source>
</evidence>
<keyword evidence="3" id="KW-1185">Reference proteome</keyword>
<reference evidence="2 3" key="1">
    <citation type="submission" date="2024-07" db="EMBL/GenBank/DDBJ databases">
        <title>Section-level genome sequencing and comparative genomics of Aspergillus sections Usti and Cavernicolus.</title>
        <authorList>
            <consortium name="Lawrence Berkeley National Laboratory"/>
            <person name="Nybo J.L."/>
            <person name="Vesth T.C."/>
            <person name="Theobald S."/>
            <person name="Frisvad J.C."/>
            <person name="Larsen T.O."/>
            <person name="Kjaerboelling I."/>
            <person name="Rothschild-Mancinelli K."/>
            <person name="Lyhne E.K."/>
            <person name="Kogle M.E."/>
            <person name="Barry K."/>
            <person name="Clum A."/>
            <person name="Na H."/>
            <person name="Ledsgaard L."/>
            <person name="Lin J."/>
            <person name="Lipzen A."/>
            <person name="Kuo A."/>
            <person name="Riley R."/>
            <person name="Mondo S."/>
            <person name="Labutti K."/>
            <person name="Haridas S."/>
            <person name="Pangalinan J."/>
            <person name="Salamov A.A."/>
            <person name="Simmons B.A."/>
            <person name="Magnuson J.K."/>
            <person name="Chen J."/>
            <person name="Drula E."/>
            <person name="Henrissat B."/>
            <person name="Wiebenga A."/>
            <person name="Lubbers R.J."/>
            <person name="Gomes A.C."/>
            <person name="Makela M.R."/>
            <person name="Stajich J."/>
            <person name="Grigoriev I.V."/>
            <person name="Mortensen U.H."/>
            <person name="De Vries R.P."/>
            <person name="Baker S.E."/>
            <person name="Andersen M.R."/>
        </authorList>
    </citation>
    <scope>NUCLEOTIDE SEQUENCE [LARGE SCALE GENOMIC DNA]</scope>
    <source>
        <strain evidence="2 3">CBS 209.92</strain>
    </source>
</reference>
<dbReference type="Proteomes" id="UP001610563">
    <property type="component" value="Unassembled WGS sequence"/>
</dbReference>
<sequence>MVGSLGFWFFYLDRKVRNNVYELIHDLTVVNTRGFGSKTVFARHIGLVYYFVAAIYPTSVDCFGLYSFRWDSFHRGSISGTILLLCVYLGTFRAF</sequence>
<comment type="caution">
    <text evidence="2">The sequence shown here is derived from an EMBL/GenBank/DDBJ whole genome shotgun (WGS) entry which is preliminary data.</text>
</comment>
<protein>
    <submittedName>
        <fullName evidence="2">Uncharacterized protein</fullName>
    </submittedName>
</protein>